<keyword evidence="1 6" id="KW-0132">Cell division</keyword>
<dbReference type="EMBL" id="DVNB01000009">
    <property type="protein sequence ID" value="HIU56312.1"/>
    <property type="molecule type" value="Genomic_DNA"/>
</dbReference>
<feature type="region of interest" description="Disordered" evidence="5">
    <location>
        <begin position="53"/>
        <end position="118"/>
    </location>
</feature>
<dbReference type="AlphaFoldDB" id="A0A9D1M9T9"/>
<dbReference type="GO" id="GO:0000917">
    <property type="term" value="P:division septum assembly"/>
    <property type="evidence" value="ECO:0007669"/>
    <property type="project" value="UniProtKB-KW"/>
</dbReference>
<evidence type="ECO:0000256" key="4">
    <source>
        <dbReference type="ARBA" id="ARBA00044936"/>
    </source>
</evidence>
<organism evidence="6 7">
    <name type="scientific">Candidatus Ornithomonoglobus merdipullorum</name>
    <dbReference type="NCBI Taxonomy" id="2840895"/>
    <lineage>
        <taxon>Bacteria</taxon>
        <taxon>Bacillati</taxon>
        <taxon>Bacillota</taxon>
        <taxon>Clostridia</taxon>
        <taxon>Candidatus Ornithomonoglobus</taxon>
    </lineage>
</organism>
<keyword evidence="2" id="KW-0717">Septation</keyword>
<dbReference type="InterPro" id="IPR038594">
    <property type="entry name" value="SepF-like_sf"/>
</dbReference>
<feature type="compositionally biased region" description="Acidic residues" evidence="5">
    <location>
        <begin position="53"/>
        <end position="64"/>
    </location>
</feature>
<dbReference type="InterPro" id="IPR023052">
    <property type="entry name" value="Cell_div_SepF"/>
</dbReference>
<sequence length="206" mass="23959">MSFISNARRALGSRSDTEYEDYGYNEEDYDYAEEEKPKRRGFFSLFTKKDRDEYEDVYDDEPESYSERRSYSGYGSREYDRSGSRYSSSYASDRQQRSSYSNDRQQRSSSQSSIRYESSPSDMEVKVLYPKSFDDSADIVKEVKARKITIFDVSEIGSNEEARRVVDYICGAAEGMECPFSRLCPSIFCIAPKGVRLTNTKEKLRR</sequence>
<feature type="compositionally biased region" description="Low complexity" evidence="5">
    <location>
        <begin position="84"/>
        <end position="118"/>
    </location>
</feature>
<protein>
    <submittedName>
        <fullName evidence="6">Cell division protein SepF</fullName>
    </submittedName>
</protein>
<reference evidence="6" key="1">
    <citation type="submission" date="2020-10" db="EMBL/GenBank/DDBJ databases">
        <authorList>
            <person name="Gilroy R."/>
        </authorList>
    </citation>
    <scope>NUCLEOTIDE SEQUENCE</scope>
    <source>
        <strain evidence="6">USAMLcec3-3695</strain>
    </source>
</reference>
<comment type="caution">
    <text evidence="6">The sequence shown here is derived from an EMBL/GenBank/DDBJ whole genome shotgun (WGS) entry which is preliminary data.</text>
</comment>
<keyword evidence="3" id="KW-0131">Cell cycle</keyword>
<evidence type="ECO:0000256" key="3">
    <source>
        <dbReference type="ARBA" id="ARBA00023306"/>
    </source>
</evidence>
<evidence type="ECO:0000256" key="2">
    <source>
        <dbReference type="ARBA" id="ARBA00023210"/>
    </source>
</evidence>
<feature type="region of interest" description="Disordered" evidence="5">
    <location>
        <begin position="1"/>
        <end position="24"/>
    </location>
</feature>
<dbReference type="InterPro" id="IPR007561">
    <property type="entry name" value="Cell_div_SepF/SepF-rel"/>
</dbReference>
<dbReference type="Pfam" id="PF04472">
    <property type="entry name" value="SepF"/>
    <property type="match status" value="1"/>
</dbReference>
<proteinExistence type="predicted"/>
<evidence type="ECO:0000313" key="6">
    <source>
        <dbReference type="EMBL" id="HIU56312.1"/>
    </source>
</evidence>
<gene>
    <name evidence="6" type="ORF">IAA61_00700</name>
</gene>
<dbReference type="PANTHER" id="PTHR35798">
    <property type="entry name" value="CELL DIVISION PROTEIN SEPF"/>
    <property type="match status" value="1"/>
</dbReference>
<dbReference type="Proteomes" id="UP000824109">
    <property type="component" value="Unassembled WGS sequence"/>
</dbReference>
<evidence type="ECO:0000256" key="5">
    <source>
        <dbReference type="SAM" id="MobiDB-lite"/>
    </source>
</evidence>
<evidence type="ECO:0000256" key="1">
    <source>
        <dbReference type="ARBA" id="ARBA00022618"/>
    </source>
</evidence>
<name>A0A9D1M9T9_9FIRM</name>
<evidence type="ECO:0000313" key="7">
    <source>
        <dbReference type="Proteomes" id="UP000824109"/>
    </source>
</evidence>
<accession>A0A9D1M9T9</accession>
<dbReference type="PANTHER" id="PTHR35798:SF1">
    <property type="entry name" value="CELL DIVISION PROTEIN SEPF"/>
    <property type="match status" value="1"/>
</dbReference>
<dbReference type="Gene3D" id="3.30.110.150">
    <property type="entry name" value="SepF-like protein"/>
    <property type="match status" value="1"/>
</dbReference>
<reference evidence="6" key="2">
    <citation type="journal article" date="2021" name="PeerJ">
        <title>Extensive microbial diversity within the chicken gut microbiome revealed by metagenomics and culture.</title>
        <authorList>
            <person name="Gilroy R."/>
            <person name="Ravi A."/>
            <person name="Getino M."/>
            <person name="Pursley I."/>
            <person name="Horton D.L."/>
            <person name="Alikhan N.F."/>
            <person name="Baker D."/>
            <person name="Gharbi K."/>
            <person name="Hall N."/>
            <person name="Watson M."/>
            <person name="Adriaenssens E.M."/>
            <person name="Foster-Nyarko E."/>
            <person name="Jarju S."/>
            <person name="Secka A."/>
            <person name="Antonio M."/>
            <person name="Oren A."/>
            <person name="Chaudhuri R.R."/>
            <person name="La Ragione R."/>
            <person name="Hildebrand F."/>
            <person name="Pallen M.J."/>
        </authorList>
    </citation>
    <scope>NUCLEOTIDE SEQUENCE</scope>
    <source>
        <strain evidence="6">USAMLcec3-3695</strain>
    </source>
</reference>
<comment type="function">
    <text evidence="4">Cell division protein that is part of the divisome complex and is recruited early to the Z-ring. Probably stimulates Z-ring formation, perhaps through the cross-linking of FtsZ protofilaments. Its function overlaps with FtsA.</text>
</comment>